<sequence>MIKILNDPKKFRQIQLVSVVVSAGPIIVLQQYAKLNLFWVAISLCTGFAMALYLRYQTQLNLPKYGLWLLPIIFILLLNSNISTHPIALSTQALLFTFLGLNLSYRFLPQRKVNP</sequence>
<keyword evidence="1" id="KW-0812">Transmembrane</keyword>
<keyword evidence="1" id="KW-0472">Membrane</keyword>
<reference evidence="3" key="1">
    <citation type="submission" date="2016-09" db="EMBL/GenBank/DDBJ databases">
        <authorList>
            <person name="Varghese N."/>
            <person name="Submissions S."/>
        </authorList>
    </citation>
    <scope>NUCLEOTIDE SEQUENCE [LARGE SCALE GENOMIC DNA]</scope>
    <source>
        <strain evidence="3">ANC 4422</strain>
    </source>
</reference>
<dbReference type="STRING" id="1219383.SAMN05421733_11039"/>
<dbReference type="EMBL" id="FMYL01000010">
    <property type="protein sequence ID" value="SDC14371.1"/>
    <property type="molecule type" value="Genomic_DNA"/>
</dbReference>
<feature type="transmembrane region" description="Helical" evidence="1">
    <location>
        <begin position="35"/>
        <end position="53"/>
    </location>
</feature>
<feature type="transmembrane region" description="Helical" evidence="1">
    <location>
        <begin position="65"/>
        <end position="82"/>
    </location>
</feature>
<keyword evidence="3" id="KW-1185">Reference proteome</keyword>
<gene>
    <name evidence="2" type="ORF">SAMN05421733_11039</name>
</gene>
<proteinExistence type="predicted"/>
<accession>A0A1G6J6Q5</accession>
<evidence type="ECO:0000256" key="1">
    <source>
        <dbReference type="SAM" id="Phobius"/>
    </source>
</evidence>
<feature type="transmembrane region" description="Helical" evidence="1">
    <location>
        <begin position="12"/>
        <end position="29"/>
    </location>
</feature>
<name>A0A1G6J6Q5_9GAMM</name>
<protein>
    <submittedName>
        <fullName evidence="2">Uncharacterized protein</fullName>
    </submittedName>
</protein>
<dbReference type="AlphaFoldDB" id="A0A1G6J6Q5"/>
<dbReference type="RefSeq" id="WP_092749404.1">
    <property type="nucleotide sequence ID" value="NZ_FMYL01000010.1"/>
</dbReference>
<dbReference type="Proteomes" id="UP000242501">
    <property type="component" value="Unassembled WGS sequence"/>
</dbReference>
<keyword evidence="1" id="KW-1133">Transmembrane helix</keyword>
<evidence type="ECO:0000313" key="3">
    <source>
        <dbReference type="Proteomes" id="UP000242501"/>
    </source>
</evidence>
<organism evidence="2 3">
    <name type="scientific">Acinetobacter boissieri</name>
    <dbReference type="NCBI Taxonomy" id="1219383"/>
    <lineage>
        <taxon>Bacteria</taxon>
        <taxon>Pseudomonadati</taxon>
        <taxon>Pseudomonadota</taxon>
        <taxon>Gammaproteobacteria</taxon>
        <taxon>Moraxellales</taxon>
        <taxon>Moraxellaceae</taxon>
        <taxon>Acinetobacter</taxon>
    </lineage>
</organism>
<evidence type="ECO:0000313" key="2">
    <source>
        <dbReference type="EMBL" id="SDC14371.1"/>
    </source>
</evidence>